<evidence type="ECO:0000259" key="22">
    <source>
        <dbReference type="Pfam" id="PF01467"/>
    </source>
</evidence>
<keyword evidence="5" id="KW-0963">Cytoplasm</keyword>
<dbReference type="InParanoid" id="A0A2J7R728"/>
<keyword evidence="9" id="KW-0547">Nucleotide-binding</keyword>
<keyword evidence="6" id="KW-0597">Phosphoprotein</keyword>
<gene>
    <name evidence="23" type="primary">COASY_2</name>
    <name evidence="23" type="ORF">B7P43_G13323</name>
</gene>
<dbReference type="GO" id="GO:0004140">
    <property type="term" value="F:dephospho-CoA kinase activity"/>
    <property type="evidence" value="ECO:0007669"/>
    <property type="project" value="UniProtKB-EC"/>
</dbReference>
<evidence type="ECO:0000256" key="16">
    <source>
        <dbReference type="ARBA" id="ARBA00059677"/>
    </source>
</evidence>
<feature type="domain" description="Cytidyltransferase-like" evidence="22">
    <location>
        <begin position="180"/>
        <end position="332"/>
    </location>
</feature>
<comment type="catalytic activity">
    <reaction evidence="14">
        <text>(R)-4'-phosphopantetheine + ATP + H(+) = 3'-dephospho-CoA + diphosphate</text>
        <dbReference type="Rhea" id="RHEA:19801"/>
        <dbReference type="ChEBI" id="CHEBI:15378"/>
        <dbReference type="ChEBI" id="CHEBI:30616"/>
        <dbReference type="ChEBI" id="CHEBI:33019"/>
        <dbReference type="ChEBI" id="CHEBI:57328"/>
        <dbReference type="ChEBI" id="CHEBI:61723"/>
        <dbReference type="EC" id="2.7.7.3"/>
    </reaction>
    <physiologicalReaction direction="left-to-right" evidence="14">
        <dbReference type="Rhea" id="RHEA:19802"/>
    </physiologicalReaction>
</comment>
<dbReference type="STRING" id="105785.A0A2J7R728"/>
<dbReference type="Gene3D" id="3.40.50.300">
    <property type="entry name" value="P-loop containing nucleotide triphosphate hydrolases"/>
    <property type="match status" value="1"/>
</dbReference>
<evidence type="ECO:0000313" key="24">
    <source>
        <dbReference type="Proteomes" id="UP000235965"/>
    </source>
</evidence>
<dbReference type="Pfam" id="PF01121">
    <property type="entry name" value="CoaE"/>
    <property type="match status" value="1"/>
</dbReference>
<dbReference type="AlphaFoldDB" id="A0A2J7R728"/>
<dbReference type="FunFam" id="3.40.50.300:FF:000899">
    <property type="entry name" value="Bifunctional coenzyme A synthase"/>
    <property type="match status" value="1"/>
</dbReference>
<dbReference type="PROSITE" id="PS51219">
    <property type="entry name" value="DPCK"/>
    <property type="match status" value="1"/>
</dbReference>
<evidence type="ECO:0000256" key="9">
    <source>
        <dbReference type="ARBA" id="ARBA00022741"/>
    </source>
</evidence>
<dbReference type="FunCoup" id="A0A2J7R728">
    <property type="interactions" value="1409"/>
</dbReference>
<evidence type="ECO:0000256" key="10">
    <source>
        <dbReference type="ARBA" id="ARBA00022777"/>
    </source>
</evidence>
<keyword evidence="10" id="KW-0418">Kinase</keyword>
<evidence type="ECO:0000256" key="15">
    <source>
        <dbReference type="ARBA" id="ARBA00051912"/>
    </source>
</evidence>
<evidence type="ECO:0000256" key="20">
    <source>
        <dbReference type="ARBA" id="ARBA00066359"/>
    </source>
</evidence>
<dbReference type="Proteomes" id="UP000235965">
    <property type="component" value="Unassembled WGS sequence"/>
</dbReference>
<dbReference type="GO" id="GO:0015937">
    <property type="term" value="P:coenzyme A biosynthetic process"/>
    <property type="evidence" value="ECO:0007669"/>
    <property type="project" value="InterPro"/>
</dbReference>
<evidence type="ECO:0000256" key="13">
    <source>
        <dbReference type="ARBA" id="ARBA00023268"/>
    </source>
</evidence>
<evidence type="ECO:0000256" key="7">
    <source>
        <dbReference type="ARBA" id="ARBA00022679"/>
    </source>
</evidence>
<reference evidence="23 24" key="1">
    <citation type="submission" date="2017-12" db="EMBL/GenBank/DDBJ databases">
        <title>Hemimetabolous genomes reveal molecular basis of termite eusociality.</title>
        <authorList>
            <person name="Harrison M.C."/>
            <person name="Jongepier E."/>
            <person name="Robertson H.M."/>
            <person name="Arning N."/>
            <person name="Bitard-Feildel T."/>
            <person name="Chao H."/>
            <person name="Childers C.P."/>
            <person name="Dinh H."/>
            <person name="Doddapaneni H."/>
            <person name="Dugan S."/>
            <person name="Gowin J."/>
            <person name="Greiner C."/>
            <person name="Han Y."/>
            <person name="Hu H."/>
            <person name="Hughes D.S.T."/>
            <person name="Huylmans A.-K."/>
            <person name="Kemena C."/>
            <person name="Kremer L.P.M."/>
            <person name="Lee S.L."/>
            <person name="Lopez-Ezquerra A."/>
            <person name="Mallet L."/>
            <person name="Monroy-Kuhn J.M."/>
            <person name="Moser A."/>
            <person name="Murali S.C."/>
            <person name="Muzny D.M."/>
            <person name="Otani S."/>
            <person name="Piulachs M.-D."/>
            <person name="Poelchau M."/>
            <person name="Qu J."/>
            <person name="Schaub F."/>
            <person name="Wada-Katsumata A."/>
            <person name="Worley K.C."/>
            <person name="Xie Q."/>
            <person name="Ylla G."/>
            <person name="Poulsen M."/>
            <person name="Gibbs R.A."/>
            <person name="Schal C."/>
            <person name="Richards S."/>
            <person name="Belles X."/>
            <person name="Korb J."/>
            <person name="Bornberg-Bauer E."/>
        </authorList>
    </citation>
    <scope>NUCLEOTIDE SEQUENCE [LARGE SCALE GENOMIC DNA]</scope>
    <source>
        <tissue evidence="23">Whole body</tissue>
    </source>
</reference>
<evidence type="ECO:0000256" key="6">
    <source>
        <dbReference type="ARBA" id="ARBA00022553"/>
    </source>
</evidence>
<dbReference type="HAMAP" id="MF_00376">
    <property type="entry name" value="Dephospho_CoA_kinase"/>
    <property type="match status" value="1"/>
</dbReference>
<protein>
    <recommendedName>
        <fullName evidence="21">Bifunctional coenzyme A synthase</fullName>
        <ecNumber evidence="20">2.7.1.24</ecNumber>
        <ecNumber evidence="4">2.7.7.3</ecNumber>
    </recommendedName>
</protein>
<dbReference type="NCBIfam" id="TIGR00152">
    <property type="entry name" value="dephospho-CoA kinase"/>
    <property type="match status" value="1"/>
</dbReference>
<evidence type="ECO:0000256" key="21">
    <source>
        <dbReference type="ARBA" id="ARBA00067394"/>
    </source>
</evidence>
<dbReference type="GO" id="GO:0004595">
    <property type="term" value="F:pantetheine-phosphate adenylyltransferase activity"/>
    <property type="evidence" value="ECO:0007669"/>
    <property type="project" value="UniProtKB-EC"/>
</dbReference>
<dbReference type="GO" id="GO:0005524">
    <property type="term" value="F:ATP binding"/>
    <property type="evidence" value="ECO:0007669"/>
    <property type="project" value="UniProtKB-KW"/>
</dbReference>
<dbReference type="InterPro" id="IPR004821">
    <property type="entry name" value="Cyt_trans-like"/>
</dbReference>
<evidence type="ECO:0000256" key="2">
    <source>
        <dbReference type="ARBA" id="ARBA00004496"/>
    </source>
</evidence>
<evidence type="ECO:0000256" key="17">
    <source>
        <dbReference type="ARBA" id="ARBA00060565"/>
    </source>
</evidence>
<accession>A0A2J7R728</accession>
<evidence type="ECO:0000256" key="18">
    <source>
        <dbReference type="ARBA" id="ARBA00060696"/>
    </source>
</evidence>
<dbReference type="InterPro" id="IPR001977">
    <property type="entry name" value="Depp_CoAkinase"/>
</dbReference>
<proteinExistence type="inferred from homology"/>
<dbReference type="PANTHER" id="PTHR10695">
    <property type="entry name" value="DEPHOSPHO-COA KINASE-RELATED"/>
    <property type="match status" value="1"/>
</dbReference>
<comment type="similarity">
    <text evidence="19">In the central section; belongs to the eukaryotic CoaD family.</text>
</comment>
<sequence length="557" mass="62505">MAKIGLLVLTKPTKLARILPVIKQHVNKTLYVQLYPGRQRLINSTPSGENALNGPHHGSAVIGIYSQATAICQNLDIRVLLAGLKDPFLSKIHTRKQIEVVIFDRIFNKDEVDYFLNSCLLNATQKCQIVTLNGTEDSVSDNLDILHPSHGSSVVCRMAESLSIDRMLTNKDCKMHKNVVLGGTFDRLHAGHKILLSEAVLHCTRKLTVGITDTSMLKCKTHNCYWAKLLWEMIEPCAVRMCSVEDFLQDVDPGLQYDIVPIYDPFGPTKEDPDMQLIVVSTETYKGGLKVNELRHENNLPALDIHTVNLLEAIPEHTDEEEEEKISSSNRRMRLLGTRLRVPEARTLLPRKPYIIGLTGNIASGKSSVGQRLENLGAGLLNCDTLAHSVYMRGQPCYDAVVQHFGKEILGDDGEINRKALGTVVFNSKEQLEKLNAMVWPVLLNRAKEKIQVLFEAGYQIVVMEAAILLQAGWDQHVHEVWACIIPPEEAVKRLQERNHLTESDARARIATLPSNTELVAKAHVVVSTYWSTTYTQKQVEKAWRALQFYLTDSSKL</sequence>
<dbReference type="EMBL" id="NEVH01006738">
    <property type="protein sequence ID" value="PNF36641.1"/>
    <property type="molecule type" value="Genomic_DNA"/>
</dbReference>
<dbReference type="SUPFAM" id="SSF52374">
    <property type="entry name" value="Nucleotidylyl transferase"/>
    <property type="match status" value="1"/>
</dbReference>
<dbReference type="CDD" id="cd02164">
    <property type="entry name" value="PPAT_CoAS"/>
    <property type="match status" value="1"/>
</dbReference>
<keyword evidence="7" id="KW-0808">Transferase</keyword>
<comment type="caution">
    <text evidence="23">The sequence shown here is derived from an EMBL/GenBank/DDBJ whole genome shotgun (WGS) entry which is preliminary data.</text>
</comment>
<dbReference type="SUPFAM" id="SSF52540">
    <property type="entry name" value="P-loop containing nucleoside triphosphate hydrolases"/>
    <property type="match status" value="1"/>
</dbReference>
<name>A0A2J7R728_9NEOP</name>
<dbReference type="GO" id="GO:0005759">
    <property type="term" value="C:mitochondrial matrix"/>
    <property type="evidence" value="ECO:0007669"/>
    <property type="project" value="UniProtKB-SubCell"/>
</dbReference>
<keyword evidence="13" id="KW-0511">Multifunctional enzyme</keyword>
<comment type="pathway">
    <text evidence="17">Cofactor biosynthesis; coenzyme A biosynthesis; CoA from (R)-pantothenate: step 4/5.</text>
</comment>
<evidence type="ECO:0000256" key="19">
    <source>
        <dbReference type="ARBA" id="ARBA00061673"/>
    </source>
</evidence>
<comment type="subunit">
    <text evidence="3">Monomer.</text>
</comment>
<evidence type="ECO:0000256" key="1">
    <source>
        <dbReference type="ARBA" id="ARBA00004305"/>
    </source>
</evidence>
<keyword evidence="12" id="KW-0496">Mitochondrion</keyword>
<dbReference type="InterPro" id="IPR014729">
    <property type="entry name" value="Rossmann-like_a/b/a_fold"/>
</dbReference>
<keyword evidence="8" id="KW-0548">Nucleotidyltransferase</keyword>
<evidence type="ECO:0000256" key="4">
    <source>
        <dbReference type="ARBA" id="ARBA00012392"/>
    </source>
</evidence>
<evidence type="ECO:0000313" key="23">
    <source>
        <dbReference type="EMBL" id="PNF36641.1"/>
    </source>
</evidence>
<dbReference type="InterPro" id="IPR027417">
    <property type="entry name" value="P-loop_NTPase"/>
</dbReference>
<comment type="pathway">
    <text evidence="18">Cofactor biosynthesis; coenzyme A biosynthesis; CoA from (R)-pantothenate: step 5/5.</text>
</comment>
<keyword evidence="11" id="KW-0067">ATP-binding</keyword>
<comment type="subcellular location">
    <subcellularLocation>
        <location evidence="2">Cytoplasm</location>
    </subcellularLocation>
    <subcellularLocation>
        <location evidence="1">Mitochondrion matrix</location>
    </subcellularLocation>
</comment>
<comment type="catalytic activity">
    <reaction evidence="15">
        <text>3'-dephospho-CoA + ATP = ADP + CoA + H(+)</text>
        <dbReference type="Rhea" id="RHEA:18245"/>
        <dbReference type="ChEBI" id="CHEBI:15378"/>
        <dbReference type="ChEBI" id="CHEBI:30616"/>
        <dbReference type="ChEBI" id="CHEBI:57287"/>
        <dbReference type="ChEBI" id="CHEBI:57328"/>
        <dbReference type="ChEBI" id="CHEBI:456216"/>
        <dbReference type="EC" id="2.7.1.24"/>
    </reaction>
    <physiologicalReaction direction="left-to-right" evidence="15">
        <dbReference type="Rhea" id="RHEA:18246"/>
    </physiologicalReaction>
</comment>
<dbReference type="Pfam" id="PF01467">
    <property type="entry name" value="CTP_transf_like"/>
    <property type="match status" value="1"/>
</dbReference>
<dbReference type="PANTHER" id="PTHR10695:SF46">
    <property type="entry name" value="BIFUNCTIONAL COENZYME A SYNTHASE-RELATED"/>
    <property type="match status" value="1"/>
</dbReference>
<dbReference type="EC" id="2.7.1.24" evidence="20"/>
<keyword evidence="24" id="KW-1185">Reference proteome</keyword>
<dbReference type="CDD" id="cd02022">
    <property type="entry name" value="DPCK"/>
    <property type="match status" value="1"/>
</dbReference>
<dbReference type="NCBIfam" id="NF001985">
    <property type="entry name" value="PRK00777.1"/>
    <property type="match status" value="1"/>
</dbReference>
<organism evidence="23 24">
    <name type="scientific">Cryptotermes secundus</name>
    <dbReference type="NCBI Taxonomy" id="105785"/>
    <lineage>
        <taxon>Eukaryota</taxon>
        <taxon>Metazoa</taxon>
        <taxon>Ecdysozoa</taxon>
        <taxon>Arthropoda</taxon>
        <taxon>Hexapoda</taxon>
        <taxon>Insecta</taxon>
        <taxon>Pterygota</taxon>
        <taxon>Neoptera</taxon>
        <taxon>Polyneoptera</taxon>
        <taxon>Dictyoptera</taxon>
        <taxon>Blattodea</taxon>
        <taxon>Blattoidea</taxon>
        <taxon>Termitoidae</taxon>
        <taxon>Kalotermitidae</taxon>
        <taxon>Cryptotermitinae</taxon>
        <taxon>Cryptotermes</taxon>
    </lineage>
</organism>
<evidence type="ECO:0000256" key="14">
    <source>
        <dbReference type="ARBA" id="ARBA00051310"/>
    </source>
</evidence>
<evidence type="ECO:0000256" key="11">
    <source>
        <dbReference type="ARBA" id="ARBA00022840"/>
    </source>
</evidence>
<dbReference type="OrthoDB" id="330671at2759"/>
<evidence type="ECO:0000256" key="3">
    <source>
        <dbReference type="ARBA" id="ARBA00011245"/>
    </source>
</evidence>
<dbReference type="EC" id="2.7.7.3" evidence="4"/>
<dbReference type="FunFam" id="3.40.50.620:FF:000089">
    <property type="entry name" value="Bifunctional coenzyme A synthase"/>
    <property type="match status" value="1"/>
</dbReference>
<dbReference type="Gene3D" id="3.40.50.620">
    <property type="entry name" value="HUPs"/>
    <property type="match status" value="1"/>
</dbReference>
<evidence type="ECO:0000256" key="8">
    <source>
        <dbReference type="ARBA" id="ARBA00022695"/>
    </source>
</evidence>
<evidence type="ECO:0000256" key="5">
    <source>
        <dbReference type="ARBA" id="ARBA00022490"/>
    </source>
</evidence>
<comment type="function">
    <text evidence="16">Bifunctional enzyme that catalyzes the fourth and fifth sequential steps of CoA biosynthetic pathway. The fourth reaction is catalyzed by the phosphopantetheine adenylyltransferase, coded by the coaD domain; the fifth reaction is catalyzed by the dephospho-CoA kinase, coded by the coaE domain. May act as a point of CoA biosynthesis regulation.</text>
</comment>
<evidence type="ECO:0000256" key="12">
    <source>
        <dbReference type="ARBA" id="ARBA00023128"/>
    </source>
</evidence>